<reference evidence="2" key="1">
    <citation type="submission" date="2017-12" db="EMBL/GenBank/DDBJ databases">
        <title>Sequencing the genomes of 1000 Actinobacteria strains.</title>
        <authorList>
            <person name="Klenk H.-P."/>
        </authorList>
    </citation>
    <scope>NUCLEOTIDE SEQUENCE [LARGE SCALE GENOMIC DNA]</scope>
    <source>
        <strain evidence="2">DSM 44228</strain>
    </source>
</reference>
<dbReference type="STRING" id="994479.GCA_000194155_08007"/>
<comment type="caution">
    <text evidence="2">The sequence shown here is derived from an EMBL/GenBank/DDBJ whole genome shotgun (WGS) entry which is preliminary data.</text>
</comment>
<evidence type="ECO:0000313" key="2">
    <source>
        <dbReference type="EMBL" id="PKW12853.1"/>
    </source>
</evidence>
<dbReference type="EMBL" id="PJNB01000001">
    <property type="protein sequence ID" value="PKW12853.1"/>
    <property type="molecule type" value="Genomic_DNA"/>
</dbReference>
<feature type="transmembrane region" description="Helical" evidence="1">
    <location>
        <begin position="6"/>
        <end position="29"/>
    </location>
</feature>
<name>A0A2N3XQA6_SACSN</name>
<dbReference type="Proteomes" id="UP000233786">
    <property type="component" value="Unassembled WGS sequence"/>
</dbReference>
<protein>
    <submittedName>
        <fullName evidence="2">Uncharacterized protein</fullName>
    </submittedName>
</protein>
<proteinExistence type="predicted"/>
<sequence>MGAIVVAVVVGLAAVGLVVAIVIFSALALGGMKAVNAAHESRSWFVNRRRRS</sequence>
<keyword evidence="1" id="KW-0472">Membrane</keyword>
<evidence type="ECO:0000313" key="3">
    <source>
        <dbReference type="Proteomes" id="UP000233786"/>
    </source>
</evidence>
<gene>
    <name evidence="2" type="ORF">A8926_0344</name>
</gene>
<keyword evidence="3" id="KW-1185">Reference proteome</keyword>
<dbReference type="RefSeq" id="WP_010316183.1">
    <property type="nucleotide sequence ID" value="NZ_CP061007.1"/>
</dbReference>
<evidence type="ECO:0000256" key="1">
    <source>
        <dbReference type="SAM" id="Phobius"/>
    </source>
</evidence>
<keyword evidence="1" id="KW-1133">Transmembrane helix</keyword>
<organism evidence="2 3">
    <name type="scientific">Saccharopolyspora spinosa</name>
    <dbReference type="NCBI Taxonomy" id="60894"/>
    <lineage>
        <taxon>Bacteria</taxon>
        <taxon>Bacillati</taxon>
        <taxon>Actinomycetota</taxon>
        <taxon>Actinomycetes</taxon>
        <taxon>Pseudonocardiales</taxon>
        <taxon>Pseudonocardiaceae</taxon>
        <taxon>Saccharopolyspora</taxon>
    </lineage>
</organism>
<keyword evidence="1" id="KW-0812">Transmembrane</keyword>
<accession>A0A2N3XQA6</accession>
<dbReference type="AlphaFoldDB" id="A0A2N3XQA6"/>